<proteinExistence type="predicted"/>
<dbReference type="GO" id="GO:0019062">
    <property type="term" value="P:virion attachment to host cell"/>
    <property type="evidence" value="ECO:0007669"/>
    <property type="project" value="InterPro"/>
</dbReference>
<dbReference type="Gene3D" id="6.20.70.20">
    <property type="match status" value="1"/>
</dbReference>
<comment type="subcellular location">
    <subcellularLocation>
        <location evidence="1">Virion</location>
    </subcellularLocation>
</comment>
<dbReference type="InterPro" id="IPR005068">
    <property type="entry name" value="Phage_lambda_Stf-r2"/>
</dbReference>
<dbReference type="GO" id="GO:0046718">
    <property type="term" value="P:symbiont entry into host cell"/>
    <property type="evidence" value="ECO:0007669"/>
    <property type="project" value="InterPro"/>
</dbReference>
<feature type="domain" description="Putative tail fiber protein gp53-like C-terminal" evidence="5">
    <location>
        <begin position="470"/>
        <end position="557"/>
    </location>
</feature>
<sequence length="557" mass="59249">MMSQSIITTAFEQWKAQEAAGGNTVVVDEFVLALVPGLDPNAPIDRSEGLPPAGQIVHRQAVNKTGVVNQNAVVYSITLGTEIGDFDFNWIGLVNKTSGTVAMIVHAPTQRKIANANGQQGNALTRSFLMEYDGAASETGITVPAETWQIDFTARLTGIDEMQRLINLDHYGPGAFFADGFLVVKTGQQYYVTAGSAYVGGLRAVLAANKNITVSAKPEKVWADVSLQGNVVSQWESVITVTVAATLADYQDNAGFMHRVFAVASIDAAGNITDLRPKGSLTEQETSDALAQHEKSRNHPDGTLLYKGFVQLDSATDSSSETLAATPKAVKIAMDNANARLAKERNGADIPNVPLFRQNLGIKGAASLEVGTTAGTVAAGDDQRIVDAISSKNTNIVLPGALTVTSDSRAGRLLSKSDLIAGEGRVGGHATLAVDGNVHGTVWGGALSTYIGNMRNTALKDWNGWFRDASTGLITQWCTGGGVTHETQNIITYFPMAFPNACLMAHVSTKSPDQNFDNDVFYQTAAWNNTYVVTMLQRPAGARAGTNVYPLFIAIGY</sequence>
<dbReference type="Pfam" id="PF03406">
    <property type="entry name" value="Phage_fiber_2"/>
    <property type="match status" value="1"/>
</dbReference>
<dbReference type="Proteomes" id="UP000040841">
    <property type="component" value="Unassembled WGS sequence"/>
</dbReference>
<accession>A0AA36LLA3</accession>
<dbReference type="Pfam" id="PF21882">
    <property type="entry name" value="Gp53-like_C"/>
    <property type="match status" value="1"/>
</dbReference>
<dbReference type="AlphaFoldDB" id="A0AA36LLA3"/>
<name>A0AA36LLA3_YERMO</name>
<comment type="caution">
    <text evidence="6">The sequence shown here is derived from an EMBL/GenBank/DDBJ whole genome shotgun (WGS) entry which is preliminary data.</text>
</comment>
<evidence type="ECO:0000259" key="4">
    <source>
        <dbReference type="Pfam" id="PF12571"/>
    </source>
</evidence>
<dbReference type="PANTHER" id="PTHR35191:SF1">
    <property type="entry name" value="PROPHAGE SIDE TAIL FIBER PROTEIN HOMOLOG STFQ-RELATED"/>
    <property type="match status" value="1"/>
</dbReference>
<feature type="domain" description="Phage tail fibre protein N-terminal" evidence="4">
    <location>
        <begin position="4"/>
        <end position="160"/>
    </location>
</feature>
<dbReference type="PANTHER" id="PTHR35191">
    <property type="entry name" value="PROPHAGE SIDE TAIL FIBER PROTEIN HOMOLOG STFQ-RELATED"/>
    <property type="match status" value="1"/>
</dbReference>
<evidence type="ECO:0000313" key="6">
    <source>
        <dbReference type="EMBL" id="CNH55892.1"/>
    </source>
</evidence>
<dbReference type="Pfam" id="PF12571">
    <property type="entry name" value="Phage_tail_fib"/>
    <property type="match status" value="1"/>
</dbReference>
<dbReference type="InterPro" id="IPR054075">
    <property type="entry name" value="Gp53-like_C"/>
</dbReference>
<evidence type="ECO:0000313" key="7">
    <source>
        <dbReference type="Proteomes" id="UP000040841"/>
    </source>
</evidence>
<dbReference type="EMBL" id="CQBM01000001">
    <property type="protein sequence ID" value="CNH55892.1"/>
    <property type="molecule type" value="Genomic_DNA"/>
</dbReference>
<protein>
    <submittedName>
        <fullName evidence="6">Tail fiber repeat 2-containing protein</fullName>
    </submittedName>
</protein>
<evidence type="ECO:0000256" key="1">
    <source>
        <dbReference type="ARBA" id="ARBA00004328"/>
    </source>
</evidence>
<dbReference type="Gene3D" id="2.60.40.3940">
    <property type="match status" value="1"/>
</dbReference>
<dbReference type="InterPro" id="IPR051934">
    <property type="entry name" value="Phage_Tail_Fiber_Structural"/>
</dbReference>
<evidence type="ECO:0000256" key="2">
    <source>
        <dbReference type="ARBA" id="ARBA00022581"/>
    </source>
</evidence>
<gene>
    <name evidence="6" type="ORF">ERS008502_00791</name>
</gene>
<keyword evidence="2" id="KW-0945">Host-virus interaction</keyword>
<reference evidence="6 7" key="1">
    <citation type="submission" date="2015-03" db="EMBL/GenBank/DDBJ databases">
        <authorList>
            <consortium name="Pathogen Informatics"/>
            <person name="Murphy D."/>
        </authorList>
    </citation>
    <scope>NUCLEOTIDE SEQUENCE [LARGE SCALE GENOMIC DNA]</scope>
    <source>
        <strain evidence="6 7">FE82747</strain>
    </source>
</reference>
<evidence type="ECO:0000259" key="5">
    <source>
        <dbReference type="Pfam" id="PF21882"/>
    </source>
</evidence>
<evidence type="ECO:0000256" key="3">
    <source>
        <dbReference type="SAM" id="MobiDB-lite"/>
    </source>
</evidence>
<dbReference type="InterPro" id="IPR022225">
    <property type="entry name" value="Phage_tail_fibre_N"/>
</dbReference>
<feature type="region of interest" description="Disordered" evidence="3">
    <location>
        <begin position="275"/>
        <end position="299"/>
    </location>
</feature>
<organism evidence="6 7">
    <name type="scientific">Yersinia mollaretii</name>
    <dbReference type="NCBI Taxonomy" id="33060"/>
    <lineage>
        <taxon>Bacteria</taxon>
        <taxon>Pseudomonadati</taxon>
        <taxon>Pseudomonadota</taxon>
        <taxon>Gammaproteobacteria</taxon>
        <taxon>Enterobacterales</taxon>
        <taxon>Yersiniaceae</taxon>
        <taxon>Yersinia</taxon>
    </lineage>
</organism>